<organism evidence="4 5">
    <name type="scientific">Pseudoxanthobacter soli DSM 19599</name>
    <dbReference type="NCBI Taxonomy" id="1123029"/>
    <lineage>
        <taxon>Bacteria</taxon>
        <taxon>Pseudomonadati</taxon>
        <taxon>Pseudomonadota</taxon>
        <taxon>Alphaproteobacteria</taxon>
        <taxon>Hyphomicrobiales</taxon>
        <taxon>Segnochrobactraceae</taxon>
        <taxon>Pseudoxanthobacter</taxon>
    </lineage>
</organism>
<sequence length="118" mass="12240">MALNLPFRRPRAWLLGAVAMTLTLASLEPAAASTISDLAATAGSATRSSPILPVPETLLDGATSALLWAGFAVFMISAQGVWTAVRANKDRARARKAHHAEIGRAQVPPGRSGAGKIV</sequence>
<proteinExistence type="predicted"/>
<evidence type="ECO:0000313" key="4">
    <source>
        <dbReference type="EMBL" id="SHO64613.1"/>
    </source>
</evidence>
<accession>A0A1M7ZIB1</accession>
<dbReference type="STRING" id="1123029.SAMN02745172_01777"/>
<dbReference type="AlphaFoldDB" id="A0A1M7ZIB1"/>
<feature type="region of interest" description="Disordered" evidence="1">
    <location>
        <begin position="95"/>
        <end position="118"/>
    </location>
</feature>
<feature type="transmembrane region" description="Helical" evidence="2">
    <location>
        <begin position="65"/>
        <end position="85"/>
    </location>
</feature>
<evidence type="ECO:0000256" key="3">
    <source>
        <dbReference type="SAM" id="SignalP"/>
    </source>
</evidence>
<keyword evidence="2" id="KW-0812">Transmembrane</keyword>
<protein>
    <submittedName>
        <fullName evidence="4">Uncharacterized protein</fullName>
    </submittedName>
</protein>
<keyword evidence="3" id="KW-0732">Signal</keyword>
<keyword evidence="2" id="KW-0472">Membrane</keyword>
<evidence type="ECO:0000313" key="5">
    <source>
        <dbReference type="Proteomes" id="UP000186406"/>
    </source>
</evidence>
<name>A0A1M7ZIB1_9HYPH</name>
<evidence type="ECO:0000256" key="1">
    <source>
        <dbReference type="SAM" id="MobiDB-lite"/>
    </source>
</evidence>
<reference evidence="4 5" key="1">
    <citation type="submission" date="2016-12" db="EMBL/GenBank/DDBJ databases">
        <authorList>
            <person name="Song W.-J."/>
            <person name="Kurnit D.M."/>
        </authorList>
    </citation>
    <scope>NUCLEOTIDE SEQUENCE [LARGE SCALE GENOMIC DNA]</scope>
    <source>
        <strain evidence="4 5">DSM 19599</strain>
    </source>
</reference>
<dbReference type="Proteomes" id="UP000186406">
    <property type="component" value="Unassembled WGS sequence"/>
</dbReference>
<dbReference type="EMBL" id="FRXO01000003">
    <property type="protein sequence ID" value="SHO64613.1"/>
    <property type="molecule type" value="Genomic_DNA"/>
</dbReference>
<feature type="chain" id="PRO_5013382946" evidence="3">
    <location>
        <begin position="32"/>
        <end position="118"/>
    </location>
</feature>
<keyword evidence="5" id="KW-1185">Reference proteome</keyword>
<gene>
    <name evidence="4" type="ORF">SAMN02745172_01777</name>
</gene>
<dbReference type="RefSeq" id="WP_139282474.1">
    <property type="nucleotide sequence ID" value="NZ_FRXO01000003.1"/>
</dbReference>
<keyword evidence="2" id="KW-1133">Transmembrane helix</keyword>
<feature type="signal peptide" evidence="3">
    <location>
        <begin position="1"/>
        <end position="31"/>
    </location>
</feature>
<evidence type="ECO:0000256" key="2">
    <source>
        <dbReference type="SAM" id="Phobius"/>
    </source>
</evidence>